<comment type="caution">
    <text evidence="1">The sequence shown here is derived from an EMBL/GenBank/DDBJ whole genome shotgun (WGS) entry which is preliminary data.</text>
</comment>
<protein>
    <submittedName>
        <fullName evidence="1">Uncharacterized protein</fullName>
    </submittedName>
</protein>
<dbReference type="Proteomes" id="UP000689195">
    <property type="component" value="Unassembled WGS sequence"/>
</dbReference>
<evidence type="ECO:0000313" key="2">
    <source>
        <dbReference type="Proteomes" id="UP000689195"/>
    </source>
</evidence>
<dbReference type="EMBL" id="CAJJDO010000246">
    <property type="protein sequence ID" value="CAD8214745.1"/>
    <property type="molecule type" value="Genomic_DNA"/>
</dbReference>
<reference evidence="1" key="1">
    <citation type="submission" date="2021-01" db="EMBL/GenBank/DDBJ databases">
        <authorList>
            <consortium name="Genoscope - CEA"/>
            <person name="William W."/>
        </authorList>
    </citation>
    <scope>NUCLEOTIDE SEQUENCE</scope>
</reference>
<sequence>MVVHPLKEDLIIAALLIKQSIFDQIDFLQLRVLNEMIYGLSINNEENTLISCGKDNQILIMQGSRQMEWQIKQKIILDGEGYRIVFITNGLFAFQSRIPRNRLFLYQLDENTQVFNKLQDIIVEGLVYIYNKQILISKKGQKVNFLTKWLAIWYCYAKLEVFDNLGSNSKNIQIRSYQETIIKQEQTEYILYIFQKLLKILLQSKQNCEVGNQLTVLELQQLIQQKSDPF</sequence>
<proteinExistence type="predicted"/>
<evidence type="ECO:0000313" key="1">
    <source>
        <dbReference type="EMBL" id="CAD8214745.1"/>
    </source>
</evidence>
<organism evidence="1 2">
    <name type="scientific">Paramecium pentaurelia</name>
    <dbReference type="NCBI Taxonomy" id="43138"/>
    <lineage>
        <taxon>Eukaryota</taxon>
        <taxon>Sar</taxon>
        <taxon>Alveolata</taxon>
        <taxon>Ciliophora</taxon>
        <taxon>Intramacronucleata</taxon>
        <taxon>Oligohymenophorea</taxon>
        <taxon>Peniculida</taxon>
        <taxon>Parameciidae</taxon>
        <taxon>Paramecium</taxon>
    </lineage>
</organism>
<accession>A0A8S1YKA3</accession>
<name>A0A8S1YKA3_9CILI</name>
<gene>
    <name evidence="1" type="ORF">PPENT_87.1.T2460002</name>
</gene>
<dbReference type="OrthoDB" id="7318948at2759"/>
<keyword evidence="2" id="KW-1185">Reference proteome</keyword>
<dbReference type="AlphaFoldDB" id="A0A8S1YKA3"/>